<dbReference type="Proteomes" id="UP000178690">
    <property type="component" value="Unassembled WGS sequence"/>
</dbReference>
<dbReference type="AlphaFoldDB" id="A0A1G2PNM6"/>
<protein>
    <submittedName>
        <fullName evidence="1">Uncharacterized protein</fullName>
    </submittedName>
</protein>
<dbReference type="STRING" id="1802363.A2682_01435"/>
<organism evidence="1 2">
    <name type="scientific">Terrybacteria sp. (strain RIFCSPHIGHO2_01_FULL_58_15)</name>
    <dbReference type="NCBI Taxonomy" id="1802363"/>
    <lineage>
        <taxon>Bacteria</taxon>
        <taxon>Candidatus Terryibacteriota</taxon>
    </lineage>
</organism>
<accession>A0A1G2PNM6</accession>
<evidence type="ECO:0000313" key="1">
    <source>
        <dbReference type="EMBL" id="OHA49853.1"/>
    </source>
</evidence>
<dbReference type="EMBL" id="MHST01000003">
    <property type="protein sequence ID" value="OHA49853.1"/>
    <property type="molecule type" value="Genomic_DNA"/>
</dbReference>
<evidence type="ECO:0000313" key="2">
    <source>
        <dbReference type="Proteomes" id="UP000178690"/>
    </source>
</evidence>
<comment type="caution">
    <text evidence="1">The sequence shown here is derived from an EMBL/GenBank/DDBJ whole genome shotgun (WGS) entry which is preliminary data.</text>
</comment>
<reference evidence="1 2" key="1">
    <citation type="journal article" date="2016" name="Nat. Commun.">
        <title>Thousands of microbial genomes shed light on interconnected biogeochemical processes in an aquifer system.</title>
        <authorList>
            <person name="Anantharaman K."/>
            <person name="Brown C.T."/>
            <person name="Hug L.A."/>
            <person name="Sharon I."/>
            <person name="Castelle C.J."/>
            <person name="Probst A.J."/>
            <person name="Thomas B.C."/>
            <person name="Singh A."/>
            <person name="Wilkins M.J."/>
            <person name="Karaoz U."/>
            <person name="Brodie E.L."/>
            <person name="Williams K.H."/>
            <person name="Hubbard S.S."/>
            <person name="Banfield J.F."/>
        </authorList>
    </citation>
    <scope>NUCLEOTIDE SEQUENCE [LARGE SCALE GENOMIC DNA]</scope>
    <source>
        <strain evidence="2">RIFCSPHIGHO2_01_FULL_58_15</strain>
    </source>
</reference>
<gene>
    <name evidence="1" type="ORF">A2682_01435</name>
</gene>
<name>A0A1G2PNM6_TERXR</name>
<proteinExistence type="predicted"/>
<sequence length="174" mass="19196">MDAAPRRIARLKRQCRAKGPISGPFAFLFSVLAKKQQVCFIDGGSITIRTGRLAVTQQNKFYLSTYHGSDHAMGHMNIWLSDGILVRDDSRSFRQELKEGDIVLCECEPREGGVYTIGIAKVEEFAEDGVTPTRIRRVLDRAILLEGNETIIDHRNGHAADCPCGAPPKKTAAA</sequence>